<dbReference type="InterPro" id="IPR037523">
    <property type="entry name" value="VOC_core"/>
</dbReference>
<dbReference type="InterPro" id="IPR000335">
    <property type="entry name" value="Bleomycin-R"/>
</dbReference>
<comment type="caution">
    <text evidence="5">The sequence shown here is derived from an EMBL/GenBank/DDBJ whole genome shotgun (WGS) entry which is preliminary data.</text>
</comment>
<dbReference type="OrthoDB" id="284897at2"/>
<evidence type="ECO:0000256" key="1">
    <source>
        <dbReference type="ARBA" id="ARBA00011051"/>
    </source>
</evidence>
<dbReference type="Pfam" id="PF00903">
    <property type="entry name" value="Glyoxalase"/>
    <property type="match status" value="1"/>
</dbReference>
<dbReference type="InterPro" id="IPR004360">
    <property type="entry name" value="Glyas_Fos-R_dOase_dom"/>
</dbReference>
<dbReference type="SUPFAM" id="SSF54593">
    <property type="entry name" value="Glyoxalase/Bleomycin resistance protein/Dihydroxybiphenyl dioxygenase"/>
    <property type="match status" value="1"/>
</dbReference>
<dbReference type="GO" id="GO:0046677">
    <property type="term" value="P:response to antibiotic"/>
    <property type="evidence" value="ECO:0007669"/>
    <property type="project" value="UniProtKB-KW"/>
</dbReference>
<dbReference type="RefSeq" id="WP_110681589.1">
    <property type="nucleotide sequence ID" value="NZ_QJRX01000003.1"/>
</dbReference>
<feature type="domain" description="VOC" evidence="4">
    <location>
        <begin position="2"/>
        <end position="131"/>
    </location>
</feature>
<dbReference type="Proteomes" id="UP000248146">
    <property type="component" value="Unassembled WGS sequence"/>
</dbReference>
<evidence type="ECO:0000313" key="5">
    <source>
        <dbReference type="EMBL" id="PYC27287.1"/>
    </source>
</evidence>
<name>A0A2V4M1L0_AQUAC</name>
<dbReference type="Gene3D" id="3.10.180.10">
    <property type="entry name" value="2,3-Dihydroxybiphenyl 1,2-Dioxygenase, domain 1"/>
    <property type="match status" value="1"/>
</dbReference>
<dbReference type="AlphaFoldDB" id="A0A2V4M1L0"/>
<dbReference type="InterPro" id="IPR029068">
    <property type="entry name" value="Glyas_Bleomycin-R_OHBP_Dase"/>
</dbReference>
<reference evidence="5 6" key="1">
    <citation type="submission" date="2018-06" db="EMBL/GenBank/DDBJ databases">
        <title>Pseudomonas diversity within urban Lake Michigan freshwaters.</title>
        <authorList>
            <person name="Batrich M."/>
            <person name="Hatzopoulos T."/>
            <person name="Putonti C."/>
        </authorList>
    </citation>
    <scope>NUCLEOTIDE SEQUENCE [LARGE SCALE GENOMIC DNA]</scope>
    <source>
        <strain evidence="5 6">MB-090714</strain>
    </source>
</reference>
<comment type="similarity">
    <text evidence="1">Belongs to the bleomycin resistance protein family.</text>
</comment>
<dbReference type="CDD" id="cd08349">
    <property type="entry name" value="BLMA_like"/>
    <property type="match status" value="1"/>
</dbReference>
<protein>
    <recommendedName>
        <fullName evidence="2">Bleomycin resistance protein</fullName>
    </recommendedName>
</protein>
<organism evidence="5 6">
    <name type="scientific">Aquipseudomonas alcaligenes</name>
    <name type="common">Pseudomonas alcaligenes</name>
    <dbReference type="NCBI Taxonomy" id="43263"/>
    <lineage>
        <taxon>Bacteria</taxon>
        <taxon>Pseudomonadati</taxon>
        <taxon>Pseudomonadota</taxon>
        <taxon>Gammaproteobacteria</taxon>
        <taxon>Pseudomonadales</taxon>
        <taxon>Pseudomonadaceae</taxon>
        <taxon>Aquipseudomonas</taxon>
    </lineage>
</organism>
<evidence type="ECO:0000259" key="4">
    <source>
        <dbReference type="PROSITE" id="PS51819"/>
    </source>
</evidence>
<dbReference type="EMBL" id="QJRX01000003">
    <property type="protein sequence ID" value="PYC27287.1"/>
    <property type="molecule type" value="Genomic_DNA"/>
</dbReference>
<evidence type="ECO:0000256" key="2">
    <source>
        <dbReference type="ARBA" id="ARBA00021572"/>
    </source>
</evidence>
<evidence type="ECO:0000313" key="6">
    <source>
        <dbReference type="Proteomes" id="UP000248146"/>
    </source>
</evidence>
<sequence length="139" mass="16152">MEWNKLVPELVVADYRASRRFYTEVLGFTLFFERTEDRFGYFDLDGAQIMLIEQPGGDLYGLRPDTEKGRGLHLQIEVERIAPQLQALQRAGVALAAPVTEAWYRADDIEHGQREFFVSDPDGYLLRFFEYIGERFLPV</sequence>
<accession>A0A2V4M1L0</accession>
<evidence type="ECO:0000256" key="3">
    <source>
        <dbReference type="ARBA" id="ARBA00023251"/>
    </source>
</evidence>
<proteinExistence type="inferred from homology"/>
<keyword evidence="3" id="KW-0046">Antibiotic resistance</keyword>
<dbReference type="PROSITE" id="PS51819">
    <property type="entry name" value="VOC"/>
    <property type="match status" value="1"/>
</dbReference>
<gene>
    <name evidence="5" type="ORF">DMO17_05955</name>
</gene>